<keyword evidence="3" id="KW-1185">Reference proteome</keyword>
<name>A0A835K6V6_9ROSI</name>
<evidence type="ECO:0000256" key="1">
    <source>
        <dbReference type="SAM" id="MobiDB-lite"/>
    </source>
</evidence>
<dbReference type="PANTHER" id="PTHR35277:SF10">
    <property type="entry name" value="OS09G0363700 PROTEIN"/>
    <property type="match status" value="1"/>
</dbReference>
<dbReference type="PANTHER" id="PTHR35277">
    <property type="entry name" value="OS09G0363700 PROTEIN"/>
    <property type="match status" value="1"/>
</dbReference>
<dbReference type="Proteomes" id="UP000657918">
    <property type="component" value="Unassembled WGS sequence"/>
</dbReference>
<comment type="caution">
    <text evidence="2">The sequence shown here is derived from an EMBL/GenBank/DDBJ whole genome shotgun (WGS) entry which is preliminary data.</text>
</comment>
<organism evidence="2 3">
    <name type="scientific">Salix dunnii</name>
    <dbReference type="NCBI Taxonomy" id="1413687"/>
    <lineage>
        <taxon>Eukaryota</taxon>
        <taxon>Viridiplantae</taxon>
        <taxon>Streptophyta</taxon>
        <taxon>Embryophyta</taxon>
        <taxon>Tracheophyta</taxon>
        <taxon>Spermatophyta</taxon>
        <taxon>Magnoliopsida</taxon>
        <taxon>eudicotyledons</taxon>
        <taxon>Gunneridae</taxon>
        <taxon>Pentapetalae</taxon>
        <taxon>rosids</taxon>
        <taxon>fabids</taxon>
        <taxon>Malpighiales</taxon>
        <taxon>Salicaceae</taxon>
        <taxon>Saliceae</taxon>
        <taxon>Salix</taxon>
    </lineage>
</organism>
<feature type="region of interest" description="Disordered" evidence="1">
    <location>
        <begin position="34"/>
        <end position="54"/>
    </location>
</feature>
<reference evidence="2 3" key="1">
    <citation type="submission" date="2020-10" db="EMBL/GenBank/DDBJ databases">
        <title>Plant Genome Project.</title>
        <authorList>
            <person name="Zhang R.-G."/>
        </authorList>
    </citation>
    <scope>NUCLEOTIDE SEQUENCE [LARGE SCALE GENOMIC DNA]</scope>
    <source>
        <strain evidence="2">FAFU-HL-1</strain>
        <tissue evidence="2">Leaf</tissue>
    </source>
</reference>
<dbReference type="AlphaFoldDB" id="A0A835K6V6"/>
<dbReference type="EMBL" id="JADGMS010000006">
    <property type="protein sequence ID" value="KAF9680446.1"/>
    <property type="molecule type" value="Genomic_DNA"/>
</dbReference>
<evidence type="ECO:0000313" key="2">
    <source>
        <dbReference type="EMBL" id="KAF9680446.1"/>
    </source>
</evidence>
<accession>A0A835K6V6</accession>
<sequence>MAETHRSMPAVDIDDGTPSKEDIEALVQTEICSGNNHDERHQSSKSEKAVNVSEHGTAQHLSYYTLKSIASGMLQDKPENDVKAKAPNLIERLKEEIEAIIHHGKPPVHHKETHGRNDNIDASTPIDQVKGPSVFQRAKEEIEALVQTIRCKKESSNFVSSPKKDGGLGACIGKGLEKVCFPNWGSKRD</sequence>
<proteinExistence type="predicted"/>
<evidence type="ECO:0000313" key="3">
    <source>
        <dbReference type="Proteomes" id="UP000657918"/>
    </source>
</evidence>
<protein>
    <submittedName>
        <fullName evidence="2">Uncharacterized protein</fullName>
    </submittedName>
</protein>
<gene>
    <name evidence="2" type="ORF">SADUNF_Sadunf06G0122000</name>
</gene>
<feature type="region of interest" description="Disordered" evidence="1">
    <location>
        <begin position="106"/>
        <end position="127"/>
    </location>
</feature>
<dbReference type="OrthoDB" id="1932113at2759"/>
<feature type="compositionally biased region" description="Basic and acidic residues" evidence="1">
    <location>
        <begin position="36"/>
        <end position="48"/>
    </location>
</feature>